<gene>
    <name evidence="1" type="ORF">IPN02_11600</name>
</gene>
<comment type="caution">
    <text evidence="1">The sequence shown here is derived from an EMBL/GenBank/DDBJ whole genome shotgun (WGS) entry which is preliminary data.</text>
</comment>
<protein>
    <submittedName>
        <fullName evidence="1">Ribbon-helix-helix protein, CopG family</fullName>
    </submittedName>
</protein>
<dbReference type="EMBL" id="JADJZA010000007">
    <property type="protein sequence ID" value="MBK9297454.1"/>
    <property type="molecule type" value="Genomic_DNA"/>
</dbReference>
<organism evidence="1 2">
    <name type="scientific">Candidatus Neomicrothrix subdominans</name>
    <dbReference type="NCBI Taxonomy" id="2954438"/>
    <lineage>
        <taxon>Bacteria</taxon>
        <taxon>Bacillati</taxon>
        <taxon>Actinomycetota</taxon>
        <taxon>Acidimicrobiia</taxon>
        <taxon>Acidimicrobiales</taxon>
        <taxon>Microthrixaceae</taxon>
        <taxon>Candidatus Neomicrothrix</taxon>
    </lineage>
</organism>
<sequence length="79" mass="8743">MAQAISVRLDDDAERALRLLQQTGSSRSEAIRSALIDAANRQRRSSELAAESAALEADEKDRREMLAVAEMMDSLRAPR</sequence>
<accession>A0A936NEK9</accession>
<reference evidence="1 2" key="1">
    <citation type="submission" date="2020-10" db="EMBL/GenBank/DDBJ databases">
        <title>Connecting structure to function with the recovery of over 1000 high-quality activated sludge metagenome-assembled genomes encoding full-length rRNA genes using long-read sequencing.</title>
        <authorList>
            <person name="Singleton C.M."/>
            <person name="Petriglieri F."/>
            <person name="Kristensen J.M."/>
            <person name="Kirkegaard R.H."/>
            <person name="Michaelsen T.Y."/>
            <person name="Andersen M.H."/>
            <person name="Karst S.M."/>
            <person name="Dueholm M.S."/>
            <person name="Nielsen P.H."/>
            <person name="Albertsen M."/>
        </authorList>
    </citation>
    <scope>NUCLEOTIDE SEQUENCE [LARGE SCALE GENOMIC DNA]</scope>
    <source>
        <strain evidence="1">Lyne_18-Q3-R50-59_MAXAC.006</strain>
    </source>
</reference>
<dbReference type="AlphaFoldDB" id="A0A936NEK9"/>
<evidence type="ECO:0000313" key="2">
    <source>
        <dbReference type="Proteomes" id="UP000727993"/>
    </source>
</evidence>
<evidence type="ECO:0000313" key="1">
    <source>
        <dbReference type="EMBL" id="MBK9297454.1"/>
    </source>
</evidence>
<dbReference type="Proteomes" id="UP000727993">
    <property type="component" value="Unassembled WGS sequence"/>
</dbReference>
<proteinExistence type="predicted"/>
<name>A0A936NEK9_9ACTN</name>